<dbReference type="Gene3D" id="3.30.70.1660">
    <property type="match status" value="1"/>
</dbReference>
<dbReference type="OrthoDB" id="9815709at2"/>
<dbReference type="EMBL" id="CABGGW010000014">
    <property type="protein sequence ID" value="VUS55166.1"/>
    <property type="molecule type" value="Genomic_DNA"/>
</dbReference>
<reference evidence="4 5" key="1">
    <citation type="submission" date="2019-07" db="EMBL/GenBank/DDBJ databases">
        <authorList>
            <person name="Brisse S."/>
            <person name="Rodrigues C."/>
            <person name="Thorpe H."/>
        </authorList>
    </citation>
    <scope>NUCLEOTIDE SEQUENCE [LARGE SCALE GENOMIC DNA]</scope>
    <source>
        <strain evidence="4">SB6422</strain>
    </source>
</reference>
<dbReference type="PANTHER" id="PTHR43804">
    <property type="entry name" value="LD18447P"/>
    <property type="match status" value="1"/>
</dbReference>
<evidence type="ECO:0000313" key="3">
    <source>
        <dbReference type="EMBL" id="MDG1641574.1"/>
    </source>
</evidence>
<evidence type="ECO:0000259" key="2">
    <source>
        <dbReference type="PROSITE" id="PS00745"/>
    </source>
</evidence>
<gene>
    <name evidence="4" type="primary">prfB_2</name>
    <name evidence="3" type="synonym">prfH</name>
    <name evidence="3" type="ORF">OXR69_006745</name>
    <name evidence="4" type="ORF">SB6422_05454</name>
</gene>
<feature type="domain" description="Prokaryotic-type class I peptide chain release factors" evidence="2">
    <location>
        <begin position="115"/>
        <end position="131"/>
    </location>
</feature>
<name>A0A564JBF6_9ENTR</name>
<dbReference type="SUPFAM" id="SSF75620">
    <property type="entry name" value="Release factor"/>
    <property type="match status" value="1"/>
</dbReference>
<reference evidence="3" key="2">
    <citation type="submission" date="2023-03" db="EMBL/GenBank/DDBJ databases">
        <title>identification of new KPC variant in Klebsiella huaxiensis from the Hospital Sewage Samples in China.</title>
        <authorList>
            <person name="Wu Y."/>
        </authorList>
    </citation>
    <scope>NUCLEOTIDE SEQUENCE</scope>
    <source>
        <strain evidence="3">ZR-9</strain>
    </source>
</reference>
<dbReference type="PANTHER" id="PTHR43804:SF9">
    <property type="entry name" value="PEPTIDE CHAIN RELEASE FACTOR HOMOLOG-RELATED"/>
    <property type="match status" value="1"/>
</dbReference>
<dbReference type="AlphaFoldDB" id="A0A564JBF6"/>
<evidence type="ECO:0000313" key="6">
    <source>
        <dbReference type="Proteomes" id="UP001075001"/>
    </source>
</evidence>
<dbReference type="FunFam" id="3.30.160.20:FF:000052">
    <property type="entry name" value="Peptide chain release factor H"/>
    <property type="match status" value="1"/>
</dbReference>
<dbReference type="Gene3D" id="3.30.160.20">
    <property type="match status" value="1"/>
</dbReference>
<evidence type="ECO:0000313" key="4">
    <source>
        <dbReference type="EMBL" id="VUS55166.1"/>
    </source>
</evidence>
<accession>A0A564JBF6</accession>
<dbReference type="RefSeq" id="WP_112214016.1">
    <property type="nucleotide sequence ID" value="NZ_CABGGQ010000045.1"/>
</dbReference>
<sequence>MILLQLSSAQGPDECCLAVKMSLDRLMQEATEQRVSLTLLESEPGRRSGTLRSALLSLDGDGAFALSESWCGTLQWIFPSPFRPNHGRKNWYVGVGRFSSDEQERSGDIRFETLRSSGPGGQHVNKTDSAVRATHLASGISVKVQSERSQHANKRLARLLIAWKLEQQRQDDSAALKSERRMFHHQIERGNPVRTFSGR</sequence>
<dbReference type="InterPro" id="IPR000352">
    <property type="entry name" value="Pep_chain_release_fac_I"/>
</dbReference>
<dbReference type="GO" id="GO:0003747">
    <property type="term" value="F:translation release factor activity"/>
    <property type="evidence" value="ECO:0007669"/>
    <property type="project" value="InterPro"/>
</dbReference>
<dbReference type="Pfam" id="PF00472">
    <property type="entry name" value="RF-1"/>
    <property type="match status" value="1"/>
</dbReference>
<dbReference type="Proteomes" id="UP000317374">
    <property type="component" value="Unassembled WGS sequence"/>
</dbReference>
<organism evidence="4 5">
    <name type="scientific">Klebsiella huaxiensis</name>
    <dbReference type="NCBI Taxonomy" id="2153354"/>
    <lineage>
        <taxon>Bacteria</taxon>
        <taxon>Pseudomonadati</taxon>
        <taxon>Pseudomonadota</taxon>
        <taxon>Gammaproteobacteria</taxon>
        <taxon>Enterobacterales</taxon>
        <taxon>Enterobacteriaceae</taxon>
        <taxon>Klebsiella/Raoultella group</taxon>
        <taxon>Klebsiella</taxon>
    </lineage>
</organism>
<dbReference type="EMBL" id="JAPQEX020000001">
    <property type="protein sequence ID" value="MDG1641574.1"/>
    <property type="molecule type" value="Genomic_DNA"/>
</dbReference>
<dbReference type="NCBIfam" id="TIGR03072">
    <property type="entry name" value="release_prfH"/>
    <property type="match status" value="1"/>
</dbReference>
<keyword evidence="6" id="KW-1185">Reference proteome</keyword>
<dbReference type="Proteomes" id="UP001075001">
    <property type="component" value="Unassembled WGS sequence"/>
</dbReference>
<protein>
    <submittedName>
        <fullName evidence="4">Peptide chain release factor 2</fullName>
    </submittedName>
    <submittedName>
        <fullName evidence="3">Peptide chain release factor H</fullName>
    </submittedName>
</protein>
<evidence type="ECO:0000313" key="5">
    <source>
        <dbReference type="Proteomes" id="UP000317374"/>
    </source>
</evidence>
<proteinExistence type="inferred from homology"/>
<evidence type="ECO:0000256" key="1">
    <source>
        <dbReference type="ARBA" id="ARBA00010835"/>
    </source>
</evidence>
<dbReference type="InterPro" id="IPR017509">
    <property type="entry name" value="PrfH"/>
</dbReference>
<dbReference type="InterPro" id="IPR045853">
    <property type="entry name" value="Pep_chain_release_fac_I_sf"/>
</dbReference>
<comment type="similarity">
    <text evidence="1">Belongs to the prokaryotic/mitochondrial release factor family.</text>
</comment>
<dbReference type="PROSITE" id="PS00745">
    <property type="entry name" value="RF_PROK_I"/>
    <property type="match status" value="1"/>
</dbReference>
<dbReference type="InterPro" id="IPR050057">
    <property type="entry name" value="Prokaryotic/Mito_RF"/>
</dbReference>